<dbReference type="Pfam" id="PF14529">
    <property type="entry name" value="Exo_endo_phos_2"/>
    <property type="match status" value="1"/>
</dbReference>
<accession>A0A0R3TWA2</accession>
<dbReference type="GO" id="GO:0003824">
    <property type="term" value="F:catalytic activity"/>
    <property type="evidence" value="ECO:0007669"/>
    <property type="project" value="InterPro"/>
</dbReference>
<name>A0A0R3TWA2_RODNA</name>
<dbReference type="PANTHER" id="PTHR33273">
    <property type="entry name" value="DOMAIN-CONTAINING PROTEIN, PUTATIVE-RELATED"/>
    <property type="match status" value="1"/>
</dbReference>
<sequence length="138" mass="15554">MGSTQDLCEINRLNVRKCQNHFKIYAVYNPPKNCPNFNFLNISHKTVELGDFNAHATRWGYKDANIAGKEIEDMLNSNTLELIYSNEDPATYSHYNGTRTTPDLLLVSSDISEHTRRKIIDDPGSGHKPVIDSITIGS</sequence>
<keyword evidence="3" id="KW-1185">Reference proteome</keyword>
<dbReference type="Proteomes" id="UP000278807">
    <property type="component" value="Unassembled WGS sequence"/>
</dbReference>
<dbReference type="PANTHER" id="PTHR33273:SF4">
    <property type="entry name" value="ENDONUCLEASE_EXONUCLEASE_PHOSPHATASE DOMAIN-CONTAINING PROTEIN"/>
    <property type="match status" value="1"/>
</dbReference>
<dbReference type="InterPro" id="IPR005135">
    <property type="entry name" value="Endo/exonuclease/phosphatase"/>
</dbReference>
<dbReference type="Gene3D" id="3.60.10.10">
    <property type="entry name" value="Endonuclease/exonuclease/phosphatase"/>
    <property type="match status" value="1"/>
</dbReference>
<dbReference type="InterPro" id="IPR036691">
    <property type="entry name" value="Endo/exonu/phosph_ase_sf"/>
</dbReference>
<reference evidence="4" key="1">
    <citation type="submission" date="2017-02" db="UniProtKB">
        <authorList>
            <consortium name="WormBaseParasite"/>
        </authorList>
    </citation>
    <scope>IDENTIFICATION</scope>
</reference>
<dbReference type="AlphaFoldDB" id="A0A0R3TWA2"/>
<dbReference type="EMBL" id="UZAE01014040">
    <property type="protein sequence ID" value="VDO12229.1"/>
    <property type="molecule type" value="Genomic_DNA"/>
</dbReference>
<evidence type="ECO:0000259" key="1">
    <source>
        <dbReference type="Pfam" id="PF14529"/>
    </source>
</evidence>
<reference evidence="2 3" key="2">
    <citation type="submission" date="2018-11" db="EMBL/GenBank/DDBJ databases">
        <authorList>
            <consortium name="Pathogen Informatics"/>
        </authorList>
    </citation>
    <scope>NUCLEOTIDE SEQUENCE [LARGE SCALE GENOMIC DNA]</scope>
</reference>
<evidence type="ECO:0000313" key="4">
    <source>
        <dbReference type="WBParaSite" id="HNAJ_0001212901-mRNA-1"/>
    </source>
</evidence>
<evidence type="ECO:0000313" key="2">
    <source>
        <dbReference type="EMBL" id="VDO12229.1"/>
    </source>
</evidence>
<proteinExistence type="predicted"/>
<dbReference type="WBParaSite" id="HNAJ_0001212901-mRNA-1">
    <property type="protein sequence ID" value="HNAJ_0001212901-mRNA-1"/>
    <property type="gene ID" value="HNAJ_0001212901"/>
</dbReference>
<evidence type="ECO:0000313" key="3">
    <source>
        <dbReference type="Proteomes" id="UP000278807"/>
    </source>
</evidence>
<gene>
    <name evidence="2" type="ORF">HNAJ_LOCUS12118</name>
</gene>
<organism evidence="4">
    <name type="scientific">Rodentolepis nana</name>
    <name type="common">Dwarf tapeworm</name>
    <name type="synonym">Hymenolepis nana</name>
    <dbReference type="NCBI Taxonomy" id="102285"/>
    <lineage>
        <taxon>Eukaryota</taxon>
        <taxon>Metazoa</taxon>
        <taxon>Spiralia</taxon>
        <taxon>Lophotrochozoa</taxon>
        <taxon>Platyhelminthes</taxon>
        <taxon>Cestoda</taxon>
        <taxon>Eucestoda</taxon>
        <taxon>Cyclophyllidea</taxon>
        <taxon>Hymenolepididae</taxon>
        <taxon>Rodentolepis</taxon>
    </lineage>
</organism>
<dbReference type="OrthoDB" id="6429850at2759"/>
<dbReference type="SUPFAM" id="SSF56219">
    <property type="entry name" value="DNase I-like"/>
    <property type="match status" value="1"/>
</dbReference>
<protein>
    <submittedName>
        <fullName evidence="4">Endo/exonuclease/phosphatase domain-containing protein</fullName>
    </submittedName>
</protein>
<feature type="domain" description="Endonuclease/exonuclease/phosphatase" evidence="1">
    <location>
        <begin position="24"/>
        <end position="131"/>
    </location>
</feature>